<dbReference type="SFLD" id="SFLDG00358">
    <property type="entry name" value="Main_(cytGST)"/>
    <property type="match status" value="1"/>
</dbReference>
<dbReference type="Pfam" id="PF02798">
    <property type="entry name" value="GST_N"/>
    <property type="match status" value="1"/>
</dbReference>
<dbReference type="SUPFAM" id="SSF47616">
    <property type="entry name" value="GST C-terminal domain-like"/>
    <property type="match status" value="1"/>
</dbReference>
<evidence type="ECO:0000313" key="5">
    <source>
        <dbReference type="EMBL" id="CEO59563.1"/>
    </source>
</evidence>
<dbReference type="InterPro" id="IPR004046">
    <property type="entry name" value="GST_C"/>
</dbReference>
<dbReference type="GO" id="GO:0005737">
    <property type="term" value="C:cytoplasm"/>
    <property type="evidence" value="ECO:0007669"/>
    <property type="project" value="TreeGrafter"/>
</dbReference>
<dbReference type="InterPro" id="IPR010987">
    <property type="entry name" value="Glutathione-S-Trfase_C-like"/>
</dbReference>
<dbReference type="PROSITE" id="PS50404">
    <property type="entry name" value="GST_NTER"/>
    <property type="match status" value="1"/>
</dbReference>
<dbReference type="AlphaFoldDB" id="A0A0F7VC45"/>
<dbReference type="CDD" id="cd03181">
    <property type="entry name" value="GST_C_EF1Bgamma_like"/>
    <property type="match status" value="1"/>
</dbReference>
<dbReference type="FunFam" id="1.20.1050.10:FF:000006">
    <property type="entry name" value="Elongation factor 1 gamma"/>
    <property type="match status" value="1"/>
</dbReference>
<dbReference type="OrthoDB" id="249703at2759"/>
<dbReference type="SFLD" id="SFLDS00019">
    <property type="entry name" value="Glutathione_Transferase_(cytos"/>
    <property type="match status" value="1"/>
</dbReference>
<dbReference type="Gene3D" id="1.20.1050.10">
    <property type="match status" value="1"/>
</dbReference>
<name>A0A0F7VC45_PENBI</name>
<keyword evidence="6" id="KW-1185">Reference proteome</keyword>
<dbReference type="InterPro" id="IPR040079">
    <property type="entry name" value="Glutathione_S-Trfase"/>
</dbReference>
<dbReference type="InterPro" id="IPR036282">
    <property type="entry name" value="Glutathione-S-Trfase_C_sf"/>
</dbReference>
<gene>
    <name evidence="5" type="ORF">PMG11_04237</name>
</gene>
<dbReference type="InterPro" id="IPR036249">
    <property type="entry name" value="Thioredoxin-like_sf"/>
</dbReference>
<dbReference type="EMBL" id="CDHK01000003">
    <property type="protein sequence ID" value="CEO59563.1"/>
    <property type="molecule type" value="Genomic_DNA"/>
</dbReference>
<dbReference type="PANTHER" id="PTHR43986:SF10">
    <property type="entry name" value="ELONGATION FACTOR EEF-1B GAMMA SUBUNIT, PUTATIVE (AFU_ORTHOLOGUE AFUA_1G17120)-RELATED"/>
    <property type="match status" value="1"/>
</dbReference>
<dbReference type="Pfam" id="PF00043">
    <property type="entry name" value="GST_C"/>
    <property type="match status" value="1"/>
</dbReference>
<dbReference type="SUPFAM" id="SSF52833">
    <property type="entry name" value="Thioredoxin-like"/>
    <property type="match status" value="1"/>
</dbReference>
<dbReference type="InterPro" id="IPR004045">
    <property type="entry name" value="Glutathione_S-Trfase_N"/>
</dbReference>
<organism evidence="5 6">
    <name type="scientific">Penicillium brasilianum</name>
    <dbReference type="NCBI Taxonomy" id="104259"/>
    <lineage>
        <taxon>Eukaryota</taxon>
        <taxon>Fungi</taxon>
        <taxon>Dikarya</taxon>
        <taxon>Ascomycota</taxon>
        <taxon>Pezizomycotina</taxon>
        <taxon>Eurotiomycetes</taxon>
        <taxon>Eurotiomycetidae</taxon>
        <taxon>Eurotiales</taxon>
        <taxon>Aspergillaceae</taxon>
        <taxon>Penicillium</taxon>
    </lineage>
</organism>
<comment type="similarity">
    <text evidence="1 2">Belongs to the GST superfamily.</text>
</comment>
<reference evidence="6" key="1">
    <citation type="journal article" date="2015" name="Genome Announc.">
        <title>Draft genome sequence of the fungus Penicillium brasilianum MG11.</title>
        <authorList>
            <person name="Horn F."/>
            <person name="Linde J."/>
            <person name="Mattern D.J."/>
            <person name="Walther G."/>
            <person name="Guthke R."/>
            <person name="Brakhage A.A."/>
            <person name="Valiante V."/>
        </authorList>
    </citation>
    <scope>NUCLEOTIDE SEQUENCE [LARGE SCALE GENOMIC DNA]</scope>
    <source>
        <strain evidence="6">MG11</strain>
    </source>
</reference>
<evidence type="ECO:0000256" key="2">
    <source>
        <dbReference type="RuleBase" id="RU003494"/>
    </source>
</evidence>
<dbReference type="FunFam" id="3.40.30.10:FF:000142">
    <property type="entry name" value="Elongation factor 1 gamma"/>
    <property type="match status" value="1"/>
</dbReference>
<evidence type="ECO:0000259" key="3">
    <source>
        <dbReference type="PROSITE" id="PS50404"/>
    </source>
</evidence>
<dbReference type="InterPro" id="IPR050802">
    <property type="entry name" value="EF-GSTs"/>
</dbReference>
<evidence type="ECO:0000256" key="1">
    <source>
        <dbReference type="ARBA" id="ARBA00007409"/>
    </source>
</evidence>
<dbReference type="PANTHER" id="PTHR43986">
    <property type="entry name" value="ELONGATION FACTOR 1-GAMMA"/>
    <property type="match status" value="1"/>
</dbReference>
<feature type="domain" description="GST C-terminal" evidence="4">
    <location>
        <begin position="91"/>
        <end position="220"/>
    </location>
</feature>
<dbReference type="Gene3D" id="3.40.30.10">
    <property type="entry name" value="Glutaredoxin"/>
    <property type="match status" value="1"/>
</dbReference>
<dbReference type="STRING" id="104259.A0A0F7VC45"/>
<accession>A0A0F7VC45</accession>
<protein>
    <recommendedName>
        <fullName evidence="7">Translation elongation factor eEF-1B gamma subunit</fullName>
    </recommendedName>
</protein>
<proteinExistence type="inferred from homology"/>
<dbReference type="GO" id="GO:0006414">
    <property type="term" value="P:translational elongation"/>
    <property type="evidence" value="ECO:0007669"/>
    <property type="project" value="TreeGrafter"/>
</dbReference>
<dbReference type="GO" id="GO:0005634">
    <property type="term" value="C:nucleus"/>
    <property type="evidence" value="ECO:0007669"/>
    <property type="project" value="TreeGrafter"/>
</dbReference>
<evidence type="ECO:0008006" key="7">
    <source>
        <dbReference type="Google" id="ProtNLM"/>
    </source>
</evidence>
<dbReference type="CDD" id="cd03044">
    <property type="entry name" value="GST_N_EF1Bgamma"/>
    <property type="match status" value="1"/>
</dbReference>
<dbReference type="PROSITE" id="PS50405">
    <property type="entry name" value="GST_CTER"/>
    <property type="match status" value="1"/>
</dbReference>
<evidence type="ECO:0000259" key="4">
    <source>
        <dbReference type="PROSITE" id="PS50405"/>
    </source>
</evidence>
<dbReference type="Proteomes" id="UP000042958">
    <property type="component" value="Unassembled WGS sequence"/>
</dbReference>
<sequence>MAPFGTIYSYMPSPRVMKAQAAANINGLEVAIFPDFAMGKTNKTDDFLSKFPLGKVPAFEAADGTTLFESDAIAQYIAESGPASAQLLGATPAQRATIRQWICFAQGEILDPVTHLALWRLKIRPYDEATETNNLQRLERSLGCLETHLKGRTWFASEEKVSMADITLASALVWGFSMAIDAEMREKFPLTVAWYERLIQVDGVKQAFGEKNFVEKRQPYQA</sequence>
<feature type="domain" description="GST N-terminal" evidence="3">
    <location>
        <begin position="3"/>
        <end position="85"/>
    </location>
</feature>
<evidence type="ECO:0000313" key="6">
    <source>
        <dbReference type="Proteomes" id="UP000042958"/>
    </source>
</evidence>